<proteinExistence type="predicted"/>
<organism evidence="1 2">
    <name type="scientific">Zasmidium cellare</name>
    <name type="common">Wine cellar mold</name>
    <name type="synonym">Racodium cellare</name>
    <dbReference type="NCBI Taxonomy" id="395010"/>
    <lineage>
        <taxon>Eukaryota</taxon>
        <taxon>Fungi</taxon>
        <taxon>Dikarya</taxon>
        <taxon>Ascomycota</taxon>
        <taxon>Pezizomycotina</taxon>
        <taxon>Dothideomycetes</taxon>
        <taxon>Dothideomycetidae</taxon>
        <taxon>Mycosphaerellales</taxon>
        <taxon>Mycosphaerellaceae</taxon>
        <taxon>Zasmidium</taxon>
    </lineage>
</organism>
<accession>A0ABR0ECB1</accession>
<evidence type="ECO:0000313" key="1">
    <source>
        <dbReference type="EMBL" id="KAK4499004.1"/>
    </source>
</evidence>
<evidence type="ECO:0008006" key="3">
    <source>
        <dbReference type="Google" id="ProtNLM"/>
    </source>
</evidence>
<sequence length="278" mass="31777">MPCDIKNHSHEWPPSDSIMAAFFRTEKCETVCGYCPTTCDGRDLRRYTNSKNLQRHVREQHVPDGADLRKEIEAHQELLRVLKPGATRQQTFISVRDEKQAQIKLKVCHDALFVRMDRRDSLQALATRHLRDVIKEKTPFARGSSAHHDFINSIAISFTNTHGPAIWSNSADKRSHIAKSVSLYDETWTKSKNMRSDIVGPICTTDICMLGSHKRLWKIQHKGVELTNDVELLNSPFGIVIKDYFAALFDLVGENEEEHELTAQKSEAELLLEVIKDD</sequence>
<evidence type="ECO:0000313" key="2">
    <source>
        <dbReference type="Proteomes" id="UP001305779"/>
    </source>
</evidence>
<protein>
    <recommendedName>
        <fullName evidence="3">BED-type domain-containing protein</fullName>
    </recommendedName>
</protein>
<keyword evidence="2" id="KW-1185">Reference proteome</keyword>
<dbReference type="Proteomes" id="UP001305779">
    <property type="component" value="Unassembled WGS sequence"/>
</dbReference>
<name>A0ABR0ECB1_ZASCE</name>
<gene>
    <name evidence="1" type="ORF">PRZ48_009516</name>
</gene>
<comment type="caution">
    <text evidence="1">The sequence shown here is derived from an EMBL/GenBank/DDBJ whole genome shotgun (WGS) entry which is preliminary data.</text>
</comment>
<reference evidence="1 2" key="1">
    <citation type="journal article" date="2023" name="G3 (Bethesda)">
        <title>A chromosome-level genome assembly of Zasmidium syzygii isolated from banana leaves.</title>
        <authorList>
            <person name="van Westerhoven A.C."/>
            <person name="Mehrabi R."/>
            <person name="Talebi R."/>
            <person name="Steentjes M.B.F."/>
            <person name="Corcolon B."/>
            <person name="Chong P.A."/>
            <person name="Kema G.H.J."/>
            <person name="Seidl M.F."/>
        </authorList>
    </citation>
    <scope>NUCLEOTIDE SEQUENCE [LARGE SCALE GENOMIC DNA]</scope>
    <source>
        <strain evidence="1 2">P124</strain>
    </source>
</reference>
<dbReference type="EMBL" id="JAXOVC010000007">
    <property type="protein sequence ID" value="KAK4499004.1"/>
    <property type="molecule type" value="Genomic_DNA"/>
</dbReference>